<accession>A0AAJ1QQV6</accession>
<evidence type="ECO:0000313" key="3">
    <source>
        <dbReference type="Proteomes" id="UP001238973"/>
    </source>
</evidence>
<protein>
    <submittedName>
        <fullName evidence="2">Uncharacterized protein</fullName>
    </submittedName>
</protein>
<comment type="caution">
    <text evidence="2">The sequence shown here is derived from an EMBL/GenBank/DDBJ whole genome shotgun (WGS) entry which is preliminary data.</text>
</comment>
<feature type="transmembrane region" description="Helical" evidence="1">
    <location>
        <begin position="144"/>
        <end position="163"/>
    </location>
</feature>
<feature type="transmembrane region" description="Helical" evidence="1">
    <location>
        <begin position="175"/>
        <end position="198"/>
    </location>
</feature>
<keyword evidence="1" id="KW-0812">Transmembrane</keyword>
<keyword evidence="1" id="KW-0472">Membrane</keyword>
<reference evidence="2" key="1">
    <citation type="submission" date="2023-06" db="EMBL/GenBank/DDBJ databases">
        <title>Comparative genomics of Bacillaceae isolates and their secondary metabolite potential.</title>
        <authorList>
            <person name="Song L."/>
            <person name="Nielsen L.J."/>
            <person name="Mohite O."/>
            <person name="Xu X."/>
            <person name="Weber T."/>
            <person name="Kovacs A.T."/>
        </authorList>
    </citation>
    <scope>NUCLEOTIDE SEQUENCE</scope>
    <source>
        <strain evidence="2">G1S1</strain>
    </source>
</reference>
<dbReference type="Proteomes" id="UP001238973">
    <property type="component" value="Unassembled WGS sequence"/>
</dbReference>
<feature type="transmembrane region" description="Helical" evidence="1">
    <location>
        <begin position="92"/>
        <end position="114"/>
    </location>
</feature>
<gene>
    <name evidence="2" type="ORF">QUF85_22500</name>
</gene>
<name>A0AAJ1QQV6_9BACI</name>
<dbReference type="RefSeq" id="WP_238141535.1">
    <property type="nucleotide sequence ID" value="NZ_JALJWT010000001.1"/>
</dbReference>
<feature type="transmembrane region" description="Helical" evidence="1">
    <location>
        <begin position="21"/>
        <end position="46"/>
    </location>
</feature>
<evidence type="ECO:0000256" key="1">
    <source>
        <dbReference type="SAM" id="Phobius"/>
    </source>
</evidence>
<dbReference type="AlphaFoldDB" id="A0AAJ1QQV6"/>
<sequence length="211" mass="22965">MYDYTVDERKLMMKEAFRGSGIGVIFMAVFGTLWAGTGVMGLQGWGFPYVELAAIFVGIIMVIVGISLIHASQKMSNQVSDDGARRLKRIGFLFNMVFIAEGLLIGIAIAICNLINQTDLIPGVIAIIVGIHFLPLASLFQIKVYYATGVLLCLLALITWLIVPDTVMVGEHQILAPLSLLGFGCALILWTTGLTLWLGIKNSSRTIADEE</sequence>
<organism evidence="2 3">
    <name type="scientific">Peribacillus frigoritolerans</name>
    <dbReference type="NCBI Taxonomy" id="450367"/>
    <lineage>
        <taxon>Bacteria</taxon>
        <taxon>Bacillati</taxon>
        <taxon>Bacillota</taxon>
        <taxon>Bacilli</taxon>
        <taxon>Bacillales</taxon>
        <taxon>Bacillaceae</taxon>
        <taxon>Peribacillus</taxon>
    </lineage>
</organism>
<dbReference type="Pfam" id="PF22765">
    <property type="entry name" value="DUF7010"/>
    <property type="match status" value="1"/>
</dbReference>
<evidence type="ECO:0000313" key="2">
    <source>
        <dbReference type="EMBL" id="MDM5286057.1"/>
    </source>
</evidence>
<proteinExistence type="predicted"/>
<feature type="transmembrane region" description="Helical" evidence="1">
    <location>
        <begin position="120"/>
        <end position="137"/>
    </location>
</feature>
<feature type="transmembrane region" description="Helical" evidence="1">
    <location>
        <begin position="52"/>
        <end position="71"/>
    </location>
</feature>
<dbReference type="EMBL" id="JAUCFI010000003">
    <property type="protein sequence ID" value="MDM5286057.1"/>
    <property type="molecule type" value="Genomic_DNA"/>
</dbReference>
<keyword evidence="1" id="KW-1133">Transmembrane helix</keyword>
<dbReference type="InterPro" id="IPR053824">
    <property type="entry name" value="DUF7010"/>
</dbReference>